<reference evidence="1" key="1">
    <citation type="journal article" date="2020" name="Nature">
        <title>Giant virus diversity and host interactions through global metagenomics.</title>
        <authorList>
            <person name="Schulz F."/>
            <person name="Roux S."/>
            <person name="Paez-Espino D."/>
            <person name="Jungbluth S."/>
            <person name="Walsh D.A."/>
            <person name="Denef V.J."/>
            <person name="McMahon K.D."/>
            <person name="Konstantinidis K.T."/>
            <person name="Eloe-Fadrosh E.A."/>
            <person name="Kyrpides N.C."/>
            <person name="Woyke T."/>
        </authorList>
    </citation>
    <scope>NUCLEOTIDE SEQUENCE</scope>
    <source>
        <strain evidence="1">GVMAG-S-ERX556126-94</strain>
    </source>
</reference>
<evidence type="ECO:0000313" key="1">
    <source>
        <dbReference type="EMBL" id="QHT39299.1"/>
    </source>
</evidence>
<organism evidence="1">
    <name type="scientific">viral metagenome</name>
    <dbReference type="NCBI Taxonomy" id="1070528"/>
    <lineage>
        <taxon>unclassified sequences</taxon>
        <taxon>metagenomes</taxon>
        <taxon>organismal metagenomes</taxon>
    </lineage>
</organism>
<sequence>MEDYKQVIERMITGYDKQFTEIWRNNPNVYFQPDATIPELWELLQQLHGNIVVNKLITDWRSVEEWPESQEYYIVYSIVNLLFNGVDSFMPEGIIEYNGTSL</sequence>
<name>A0A6C0FFV3_9ZZZZ</name>
<accession>A0A6C0FFV3</accession>
<dbReference type="AlphaFoldDB" id="A0A6C0FFV3"/>
<dbReference type="EMBL" id="MN738840">
    <property type="protein sequence ID" value="QHT39299.1"/>
    <property type="molecule type" value="Genomic_DNA"/>
</dbReference>
<protein>
    <submittedName>
        <fullName evidence="1">Uncharacterized protein</fullName>
    </submittedName>
</protein>
<proteinExistence type="predicted"/>